<name>A0A1R1PFK9_ZANCU</name>
<protein>
    <submittedName>
        <fullName evidence="2">Uncharacterized protein</fullName>
    </submittedName>
</protein>
<reference evidence="3" key="1">
    <citation type="submission" date="2017-01" db="EMBL/GenBank/DDBJ databases">
        <authorList>
            <person name="Wang Y."/>
            <person name="White M."/>
            <person name="Kvist S."/>
            <person name="Moncalvo J.-M."/>
        </authorList>
    </citation>
    <scope>NUCLEOTIDE SEQUENCE [LARGE SCALE GENOMIC DNA]</scope>
    <source>
        <strain evidence="3">COL-18-3</strain>
    </source>
</reference>
<accession>A0A1R1PFK9</accession>
<evidence type="ECO:0000313" key="2">
    <source>
        <dbReference type="EMBL" id="OMH79790.1"/>
    </source>
</evidence>
<sequence length="91" mass="9828">MMNRVMAGGKGLVGRVAALRQQINRQNRKSRVDRYRRIHNFGPVSRTGGSNEEATRGRGGTEGSEGAGGAVWRNEKGIYSDKAVPANGTNK</sequence>
<comment type="caution">
    <text evidence="2">The sequence shown here is derived from an EMBL/GenBank/DDBJ whole genome shotgun (WGS) entry which is preliminary data.</text>
</comment>
<gene>
    <name evidence="2" type="ORF">AX774_g6786</name>
</gene>
<feature type="region of interest" description="Disordered" evidence="1">
    <location>
        <begin position="24"/>
        <end position="91"/>
    </location>
</feature>
<dbReference type="Proteomes" id="UP000188320">
    <property type="component" value="Unassembled WGS sequence"/>
</dbReference>
<evidence type="ECO:0000256" key="1">
    <source>
        <dbReference type="SAM" id="MobiDB-lite"/>
    </source>
</evidence>
<organism evidence="2 3">
    <name type="scientific">Zancudomyces culisetae</name>
    <name type="common">Gut fungus</name>
    <name type="synonym">Smittium culisetae</name>
    <dbReference type="NCBI Taxonomy" id="1213189"/>
    <lineage>
        <taxon>Eukaryota</taxon>
        <taxon>Fungi</taxon>
        <taxon>Fungi incertae sedis</taxon>
        <taxon>Zoopagomycota</taxon>
        <taxon>Kickxellomycotina</taxon>
        <taxon>Harpellomycetes</taxon>
        <taxon>Harpellales</taxon>
        <taxon>Legeriomycetaceae</taxon>
        <taxon>Zancudomyces</taxon>
    </lineage>
</organism>
<proteinExistence type="predicted"/>
<dbReference type="AlphaFoldDB" id="A0A1R1PFK9"/>
<evidence type="ECO:0000313" key="3">
    <source>
        <dbReference type="Proteomes" id="UP000188320"/>
    </source>
</evidence>
<feature type="compositionally biased region" description="Gly residues" evidence="1">
    <location>
        <begin position="57"/>
        <end position="69"/>
    </location>
</feature>
<keyword evidence="3" id="KW-1185">Reference proteome</keyword>
<dbReference type="EMBL" id="LSSK01001413">
    <property type="protein sequence ID" value="OMH79790.1"/>
    <property type="molecule type" value="Genomic_DNA"/>
</dbReference>